<feature type="domain" description="NodB homology" evidence="2">
    <location>
        <begin position="40"/>
        <end position="152"/>
    </location>
</feature>
<dbReference type="Gene3D" id="3.20.20.370">
    <property type="entry name" value="Glycoside hydrolase/deacetylase"/>
    <property type="match status" value="1"/>
</dbReference>
<evidence type="ECO:0000313" key="4">
    <source>
        <dbReference type="Proteomes" id="UP000325372"/>
    </source>
</evidence>
<dbReference type="GO" id="GO:0016810">
    <property type="term" value="F:hydrolase activity, acting on carbon-nitrogen (but not peptide) bonds"/>
    <property type="evidence" value="ECO:0007669"/>
    <property type="project" value="InterPro"/>
</dbReference>
<proteinExistence type="predicted"/>
<dbReference type="AlphaFoldDB" id="A0A5N0TE70"/>
<dbReference type="GO" id="GO:0005975">
    <property type="term" value="P:carbohydrate metabolic process"/>
    <property type="evidence" value="ECO:0007669"/>
    <property type="project" value="InterPro"/>
</dbReference>
<feature type="chain" id="PRO_5024395628" evidence="1">
    <location>
        <begin position="19"/>
        <end position="272"/>
    </location>
</feature>
<evidence type="ECO:0000256" key="1">
    <source>
        <dbReference type="SAM" id="SignalP"/>
    </source>
</evidence>
<feature type="signal peptide" evidence="1">
    <location>
        <begin position="1"/>
        <end position="18"/>
    </location>
</feature>
<dbReference type="RefSeq" id="WP_150863476.1">
    <property type="nucleotide sequence ID" value="NZ_VYXP01000003.1"/>
</dbReference>
<organism evidence="3 4">
    <name type="scientific">Marinihelvus fidelis</name>
    <dbReference type="NCBI Taxonomy" id="2613842"/>
    <lineage>
        <taxon>Bacteria</taxon>
        <taxon>Pseudomonadati</taxon>
        <taxon>Pseudomonadota</taxon>
        <taxon>Gammaproteobacteria</taxon>
        <taxon>Chromatiales</taxon>
        <taxon>Wenzhouxiangellaceae</taxon>
        <taxon>Marinihelvus</taxon>
    </lineage>
</organism>
<dbReference type="InterPro" id="IPR002509">
    <property type="entry name" value="NODB_dom"/>
</dbReference>
<keyword evidence="4" id="KW-1185">Reference proteome</keyword>
<comment type="caution">
    <text evidence="3">The sequence shown here is derived from an EMBL/GenBank/DDBJ whole genome shotgun (WGS) entry which is preliminary data.</text>
</comment>
<protein>
    <submittedName>
        <fullName evidence="3">Polysaccharide deacetylase family protein</fullName>
    </submittedName>
</protein>
<dbReference type="Proteomes" id="UP000325372">
    <property type="component" value="Unassembled WGS sequence"/>
</dbReference>
<evidence type="ECO:0000313" key="3">
    <source>
        <dbReference type="EMBL" id="KAA9132754.1"/>
    </source>
</evidence>
<sequence>MKHTVRFFLLVTALVPWAACLQAGQVNDDTGYQWPGGQRAAISLAYDDALNTQLDVAIPQLDRHGLKGSFYVVPASAAMRDRIGDWRAAAANGHELGNHTLFHACRGSLPNREWVSEWSDLDTMSVEEITARVELANTFLEAVDGLKQRTFTATCFDQTAGGKVYLDAIEPMFIGIKIGGGAVVPDMATLDPYRVPVTGPVDMSGEELIAIARQAAEQGTMANYTFHGIGGDHLSVSAQAHDELLAHLAANPDVYWVSTFVDIMTWVTRDQE</sequence>
<reference evidence="3 4" key="1">
    <citation type="submission" date="2019-09" db="EMBL/GenBank/DDBJ databases">
        <title>Wenzhouxiangella sp. Genome sequencing and assembly.</title>
        <authorList>
            <person name="Zhang R."/>
        </authorList>
    </citation>
    <scope>NUCLEOTIDE SEQUENCE [LARGE SCALE GENOMIC DNA]</scope>
    <source>
        <strain evidence="3 4">W260</strain>
    </source>
</reference>
<keyword evidence="1" id="KW-0732">Signal</keyword>
<dbReference type="Pfam" id="PF01522">
    <property type="entry name" value="Polysacc_deac_1"/>
    <property type="match status" value="1"/>
</dbReference>
<gene>
    <name evidence="3" type="ORF">F3N42_05955</name>
</gene>
<name>A0A5N0TE70_9GAMM</name>
<accession>A0A5N0TE70</accession>
<dbReference type="InterPro" id="IPR011330">
    <property type="entry name" value="Glyco_hydro/deAcase_b/a-brl"/>
</dbReference>
<evidence type="ECO:0000259" key="2">
    <source>
        <dbReference type="Pfam" id="PF01522"/>
    </source>
</evidence>
<dbReference type="EMBL" id="VYXP01000003">
    <property type="protein sequence ID" value="KAA9132754.1"/>
    <property type="molecule type" value="Genomic_DNA"/>
</dbReference>
<dbReference type="SUPFAM" id="SSF88713">
    <property type="entry name" value="Glycoside hydrolase/deacetylase"/>
    <property type="match status" value="1"/>
</dbReference>